<dbReference type="PANTHER" id="PTHR12147:SF26">
    <property type="entry name" value="PEPTIDASE M28 DOMAIN-CONTAINING PROTEIN"/>
    <property type="match status" value="1"/>
</dbReference>
<dbReference type="PROSITE" id="PS51257">
    <property type="entry name" value="PROKAR_LIPOPROTEIN"/>
    <property type="match status" value="1"/>
</dbReference>
<evidence type="ECO:0000313" key="2">
    <source>
        <dbReference type="EMBL" id="SFR87979.1"/>
    </source>
</evidence>
<keyword evidence="3" id="KW-1185">Reference proteome</keyword>
<dbReference type="GO" id="GO:0008235">
    <property type="term" value="F:metalloexopeptidase activity"/>
    <property type="evidence" value="ECO:0007669"/>
    <property type="project" value="InterPro"/>
</dbReference>
<name>A0A1I6K9T8_9FLAO</name>
<reference evidence="3" key="1">
    <citation type="submission" date="2016-10" db="EMBL/GenBank/DDBJ databases">
        <authorList>
            <person name="Varghese N."/>
            <person name="Submissions S."/>
        </authorList>
    </citation>
    <scope>NUCLEOTIDE SEQUENCE [LARGE SCALE GENOMIC DNA]</scope>
    <source>
        <strain evidence="3">DSM 19891</strain>
    </source>
</reference>
<dbReference type="CDD" id="cd03877">
    <property type="entry name" value="M28_like"/>
    <property type="match status" value="1"/>
</dbReference>
<gene>
    <name evidence="2" type="ORF">SAMN04488010_3483</name>
</gene>
<dbReference type="Proteomes" id="UP000199462">
    <property type="component" value="Unassembled WGS sequence"/>
</dbReference>
<dbReference type="SUPFAM" id="SSF53187">
    <property type="entry name" value="Zn-dependent exopeptidases"/>
    <property type="match status" value="1"/>
</dbReference>
<dbReference type="InterPro" id="IPR045175">
    <property type="entry name" value="M28_fam"/>
</dbReference>
<dbReference type="Pfam" id="PF04389">
    <property type="entry name" value="Peptidase_M28"/>
    <property type="match status" value="1"/>
</dbReference>
<evidence type="ECO:0000313" key="3">
    <source>
        <dbReference type="Proteomes" id="UP000199462"/>
    </source>
</evidence>
<dbReference type="AlphaFoldDB" id="A0A1I6K9T8"/>
<dbReference type="STRING" id="440514.SAMN04488010_3483"/>
<proteinExistence type="predicted"/>
<dbReference type="Gene3D" id="3.40.630.10">
    <property type="entry name" value="Zn peptidases"/>
    <property type="match status" value="1"/>
</dbReference>
<dbReference type="GO" id="GO:0006508">
    <property type="term" value="P:proteolysis"/>
    <property type="evidence" value="ECO:0007669"/>
    <property type="project" value="InterPro"/>
</dbReference>
<sequence length="349" mass="38261">MKHISTVFLSFLVLSCGGAKVDQSTVLNPTNPKGVKGQVVTNATVEKTESKISALKTGTGSFTTSGDIETSMSFLTSDELQGRDTGSDGIAKAADFIQNVFEEYNIAPYFASYRDTLSNYSDGTAYNVVGFLPGTDEKLKNEIVIIGAHYDHIGIISGNDGDTIANGANDNASGTTTVLEFAKYFGKLNGNKRSIVFALFSAEEKGLMGSKHLAEKLKNENIELYAMLNFEMVGVPMVDKDHSLYLTGYELSNLAEVSNRYANKKLVGFLPKAKEFNLFRRSDNAPFHDAFNVPSQTYSSFDFTNFGEYHKVGDEASLMDYNYMEKVVNDVIPVLTGIINSPIKEVKYN</sequence>
<dbReference type="EMBL" id="FOYX01000004">
    <property type="protein sequence ID" value="SFR87979.1"/>
    <property type="molecule type" value="Genomic_DNA"/>
</dbReference>
<dbReference type="InterPro" id="IPR007484">
    <property type="entry name" value="Peptidase_M28"/>
</dbReference>
<feature type="domain" description="Peptidase M28" evidence="1">
    <location>
        <begin position="127"/>
        <end position="328"/>
    </location>
</feature>
<organism evidence="2 3">
    <name type="scientific">Maribacter stanieri</name>
    <dbReference type="NCBI Taxonomy" id="440514"/>
    <lineage>
        <taxon>Bacteria</taxon>
        <taxon>Pseudomonadati</taxon>
        <taxon>Bacteroidota</taxon>
        <taxon>Flavobacteriia</taxon>
        <taxon>Flavobacteriales</taxon>
        <taxon>Flavobacteriaceae</taxon>
        <taxon>Maribacter</taxon>
    </lineage>
</organism>
<accession>A0A1I6K9T8</accession>
<protein>
    <submittedName>
        <fullName evidence="2">Peptidase family M28</fullName>
    </submittedName>
</protein>
<dbReference type="PANTHER" id="PTHR12147">
    <property type="entry name" value="METALLOPEPTIDASE M28 FAMILY MEMBER"/>
    <property type="match status" value="1"/>
</dbReference>
<evidence type="ECO:0000259" key="1">
    <source>
        <dbReference type="Pfam" id="PF04389"/>
    </source>
</evidence>
<dbReference type="RefSeq" id="WP_091904969.1">
    <property type="nucleotide sequence ID" value="NZ_FOYX01000004.1"/>
</dbReference>